<feature type="transmembrane region" description="Helical" evidence="6">
    <location>
        <begin position="7"/>
        <end position="25"/>
    </location>
</feature>
<feature type="transmembrane region" description="Helical" evidence="6">
    <location>
        <begin position="159"/>
        <end position="179"/>
    </location>
</feature>
<evidence type="ECO:0008006" key="9">
    <source>
        <dbReference type="Google" id="ProtNLM"/>
    </source>
</evidence>
<feature type="transmembrane region" description="Helical" evidence="6">
    <location>
        <begin position="212"/>
        <end position="233"/>
    </location>
</feature>
<feature type="transmembrane region" description="Helical" evidence="6">
    <location>
        <begin position="269"/>
        <end position="296"/>
    </location>
</feature>
<dbReference type="PANTHER" id="PTHR40277">
    <property type="entry name" value="BLL5419 PROTEIN"/>
    <property type="match status" value="1"/>
</dbReference>
<protein>
    <recommendedName>
        <fullName evidence="9">Lysylphosphatidylglycerol synthase TM region</fullName>
    </recommendedName>
</protein>
<dbReference type="GO" id="GO:0005886">
    <property type="term" value="C:plasma membrane"/>
    <property type="evidence" value="ECO:0007669"/>
    <property type="project" value="UniProtKB-SubCell"/>
</dbReference>
<dbReference type="EMBL" id="VJNB01000003">
    <property type="protein sequence ID" value="TSE20459.1"/>
    <property type="molecule type" value="Genomic_DNA"/>
</dbReference>
<evidence type="ECO:0000256" key="4">
    <source>
        <dbReference type="ARBA" id="ARBA00022989"/>
    </source>
</evidence>
<comment type="caution">
    <text evidence="7">The sequence shown here is derived from an EMBL/GenBank/DDBJ whole genome shotgun (WGS) entry which is preliminary data.</text>
</comment>
<evidence type="ECO:0000256" key="2">
    <source>
        <dbReference type="ARBA" id="ARBA00022475"/>
    </source>
</evidence>
<keyword evidence="3 6" id="KW-0812">Transmembrane</keyword>
<keyword evidence="5 6" id="KW-0472">Membrane</keyword>
<keyword evidence="4 6" id="KW-1133">Transmembrane helix</keyword>
<feature type="transmembrane region" description="Helical" evidence="6">
    <location>
        <begin position="239"/>
        <end position="262"/>
    </location>
</feature>
<organism evidence="7 8">
    <name type="scientific">Tepidimonas alkaliphilus</name>
    <dbReference type="NCBI Taxonomy" id="2588942"/>
    <lineage>
        <taxon>Bacteria</taxon>
        <taxon>Pseudomonadati</taxon>
        <taxon>Pseudomonadota</taxon>
        <taxon>Betaproteobacteria</taxon>
        <taxon>Burkholderiales</taxon>
        <taxon>Tepidimonas</taxon>
    </lineage>
</organism>
<dbReference type="Pfam" id="PF03706">
    <property type="entry name" value="LPG_synthase_TM"/>
    <property type="match status" value="1"/>
</dbReference>
<keyword evidence="8" id="KW-1185">Reference proteome</keyword>
<name>A0A554WA55_9BURK</name>
<sequence>MRRARLLRLAASLGILAALLAWVGWQPLLQALGQAQPLWVLAGFALALLANSLCAWRWRALAQRLGHHMTASWAWVAYLRGQALNAVLPGATVGGDVWRAWVLHRAGMPLARASASVVLDRLFGLWALVLLGAAALGPALAWSAPSAAWPRLQALADPAVLGLLALATLLLALGPLALLRAGARVPWAKRPWWRGWLELAQRDPVGLWTQPLALSLAAQAATVAALVAAARALEVPLAWWWLVPAATPIFIAAALPVGLGGWGTREAAAVAVLGLLGVPATQAVALSVLFGLYPLLQAPLGLWPLPDLQRSGGTAGKS</sequence>
<evidence type="ECO:0000256" key="5">
    <source>
        <dbReference type="ARBA" id="ARBA00023136"/>
    </source>
</evidence>
<dbReference type="InterPro" id="IPR022791">
    <property type="entry name" value="L-PG_synthase/AglD"/>
</dbReference>
<feature type="transmembrane region" description="Helical" evidence="6">
    <location>
        <begin position="37"/>
        <end position="56"/>
    </location>
</feature>
<proteinExistence type="predicted"/>
<dbReference type="OrthoDB" id="9150608at2"/>
<comment type="subcellular location">
    <subcellularLocation>
        <location evidence="1">Cell membrane</location>
        <topology evidence="1">Multi-pass membrane protein</topology>
    </subcellularLocation>
</comment>
<evidence type="ECO:0000256" key="1">
    <source>
        <dbReference type="ARBA" id="ARBA00004651"/>
    </source>
</evidence>
<evidence type="ECO:0000256" key="6">
    <source>
        <dbReference type="SAM" id="Phobius"/>
    </source>
</evidence>
<dbReference type="Proteomes" id="UP000315736">
    <property type="component" value="Unassembled WGS sequence"/>
</dbReference>
<feature type="transmembrane region" description="Helical" evidence="6">
    <location>
        <begin position="122"/>
        <end position="144"/>
    </location>
</feature>
<evidence type="ECO:0000256" key="3">
    <source>
        <dbReference type="ARBA" id="ARBA00022692"/>
    </source>
</evidence>
<dbReference type="PANTHER" id="PTHR40277:SF1">
    <property type="entry name" value="BLL5419 PROTEIN"/>
    <property type="match status" value="1"/>
</dbReference>
<keyword evidence="2" id="KW-1003">Cell membrane</keyword>
<evidence type="ECO:0000313" key="7">
    <source>
        <dbReference type="EMBL" id="TSE20459.1"/>
    </source>
</evidence>
<gene>
    <name evidence="7" type="ORF">Talka_00805</name>
</gene>
<dbReference type="AlphaFoldDB" id="A0A554WA55"/>
<dbReference type="RefSeq" id="WP_143889840.1">
    <property type="nucleotide sequence ID" value="NZ_VJNB01000003.1"/>
</dbReference>
<accession>A0A554WA55</accession>
<reference evidence="7 8" key="1">
    <citation type="submission" date="2019-07" db="EMBL/GenBank/DDBJ databases">
        <title>Tepidimonas alkaliphilus YIM 72238 draft genome.</title>
        <authorList>
            <person name="Da Costa M.S."/>
            <person name="Froufe H.J.C."/>
            <person name="Egas C."/>
            <person name="Albuquerque L."/>
        </authorList>
    </citation>
    <scope>NUCLEOTIDE SEQUENCE [LARGE SCALE GENOMIC DNA]</scope>
    <source>
        <strain evidence="7 8">YIM 72238</strain>
    </source>
</reference>
<evidence type="ECO:0000313" key="8">
    <source>
        <dbReference type="Proteomes" id="UP000315736"/>
    </source>
</evidence>